<dbReference type="PROSITE" id="PS51707">
    <property type="entry name" value="CYTH"/>
    <property type="match status" value="1"/>
</dbReference>
<dbReference type="PANTHER" id="PTHR34948">
    <property type="entry name" value="OS08G0299200 PROTEIN"/>
    <property type="match status" value="1"/>
</dbReference>
<dbReference type="CDD" id="cd07374">
    <property type="entry name" value="CYTH-like_Pase"/>
    <property type="match status" value="1"/>
</dbReference>
<dbReference type="SUPFAM" id="SSF55154">
    <property type="entry name" value="CYTH-like phosphatases"/>
    <property type="match status" value="1"/>
</dbReference>
<proteinExistence type="predicted"/>
<accession>A0A7J0FP30</accession>
<organism evidence="2 3">
    <name type="scientific">Actinidia rufa</name>
    <dbReference type="NCBI Taxonomy" id="165716"/>
    <lineage>
        <taxon>Eukaryota</taxon>
        <taxon>Viridiplantae</taxon>
        <taxon>Streptophyta</taxon>
        <taxon>Embryophyta</taxon>
        <taxon>Tracheophyta</taxon>
        <taxon>Spermatophyta</taxon>
        <taxon>Magnoliopsida</taxon>
        <taxon>eudicotyledons</taxon>
        <taxon>Gunneridae</taxon>
        <taxon>Pentapetalae</taxon>
        <taxon>asterids</taxon>
        <taxon>Ericales</taxon>
        <taxon>Actinidiaceae</taxon>
        <taxon>Actinidia</taxon>
    </lineage>
</organism>
<comment type="caution">
    <text evidence="2">The sequence shown here is derived from an EMBL/GenBank/DDBJ whole genome shotgun (WGS) entry which is preliminary data.</text>
</comment>
<dbReference type="AlphaFoldDB" id="A0A7J0FP30"/>
<gene>
    <name evidence="2" type="ORF">Acr_13g0010770</name>
</gene>
<name>A0A7J0FP30_9ERIC</name>
<dbReference type="Pfam" id="PF01928">
    <property type="entry name" value="CYTH"/>
    <property type="match status" value="1"/>
</dbReference>
<dbReference type="GO" id="GO:0016462">
    <property type="term" value="F:pyrophosphatase activity"/>
    <property type="evidence" value="ECO:0007669"/>
    <property type="project" value="UniProtKB-ARBA"/>
</dbReference>
<dbReference type="InterPro" id="IPR023577">
    <property type="entry name" value="CYTH_domain"/>
</dbReference>
<evidence type="ECO:0000259" key="1">
    <source>
        <dbReference type="PROSITE" id="PS51707"/>
    </source>
</evidence>
<dbReference type="EMBL" id="BJWL01000013">
    <property type="protein sequence ID" value="GFY99677.1"/>
    <property type="molecule type" value="Genomic_DNA"/>
</dbReference>
<reference evidence="2 3" key="1">
    <citation type="submission" date="2019-07" db="EMBL/GenBank/DDBJ databases">
        <title>De Novo Assembly of kiwifruit Actinidia rufa.</title>
        <authorList>
            <person name="Sugita-Konishi S."/>
            <person name="Sato K."/>
            <person name="Mori E."/>
            <person name="Abe Y."/>
            <person name="Kisaki G."/>
            <person name="Hamano K."/>
            <person name="Suezawa K."/>
            <person name="Otani M."/>
            <person name="Fukuda T."/>
            <person name="Manabe T."/>
            <person name="Gomi K."/>
            <person name="Tabuchi M."/>
            <person name="Akimitsu K."/>
            <person name="Kataoka I."/>
        </authorList>
    </citation>
    <scope>NUCLEOTIDE SEQUENCE [LARGE SCALE GENOMIC DNA]</scope>
    <source>
        <strain evidence="3">cv. Fuchu</strain>
    </source>
</reference>
<feature type="domain" description="CYTH" evidence="1">
    <location>
        <begin position="1"/>
        <end position="198"/>
    </location>
</feature>
<keyword evidence="3" id="KW-1185">Reference proteome</keyword>
<protein>
    <submittedName>
        <fullName evidence="2">Adenylate cyclase</fullName>
    </submittedName>
</protein>
<dbReference type="Gene3D" id="2.40.320.10">
    <property type="entry name" value="Hypothetical Protein Pfu-838710-001"/>
    <property type="match status" value="1"/>
</dbReference>
<sequence>MEVEVKLRLPDSAAHRSVLSLLSPFHRCTLRQHNSFFDGASAELSSRRAVLRLRFYDDDAKCVVSLKAKALLVDGVIRVEEDEEEMDPIAGRQCVADPSRLCGVESRIMARVRDEFGIGEGGFVFLGGFGNVRSVYDWRGLKLEVDETMFDFGTCYEIECESEEPEKAKETIEGFLKENGIEYSYSEASKFAIFRSGKLPL</sequence>
<dbReference type="InterPro" id="IPR033469">
    <property type="entry name" value="CYTH-like_dom_sf"/>
</dbReference>
<evidence type="ECO:0000313" key="2">
    <source>
        <dbReference type="EMBL" id="GFY99677.1"/>
    </source>
</evidence>
<dbReference type="PANTHER" id="PTHR34948:SF2">
    <property type="entry name" value="TRIPHOSPHATE TUNNEL METALLOENZYME 3"/>
    <property type="match status" value="1"/>
</dbReference>
<dbReference type="OrthoDB" id="2160189at2759"/>
<evidence type="ECO:0000313" key="3">
    <source>
        <dbReference type="Proteomes" id="UP000585474"/>
    </source>
</evidence>
<dbReference type="Proteomes" id="UP000585474">
    <property type="component" value="Unassembled WGS sequence"/>
</dbReference>